<evidence type="ECO:0000256" key="5">
    <source>
        <dbReference type="ARBA" id="ARBA00022737"/>
    </source>
</evidence>
<evidence type="ECO:0000256" key="2">
    <source>
        <dbReference type="ARBA" id="ARBA00004496"/>
    </source>
</evidence>
<keyword evidence="11" id="KW-1185">Reference proteome</keyword>
<reference evidence="10 11" key="1">
    <citation type="submission" date="2016-11" db="EMBL/GenBank/DDBJ databases">
        <title>The macronuclear genome of Stentor coeruleus: a giant cell with tiny introns.</title>
        <authorList>
            <person name="Slabodnick M."/>
            <person name="Ruby J.G."/>
            <person name="Reiff S.B."/>
            <person name="Swart E.C."/>
            <person name="Gosai S."/>
            <person name="Prabakaran S."/>
            <person name="Witkowska E."/>
            <person name="Larue G.E."/>
            <person name="Fisher S."/>
            <person name="Freeman R.M."/>
            <person name="Gunawardena J."/>
            <person name="Chu W."/>
            <person name="Stover N.A."/>
            <person name="Gregory B.D."/>
            <person name="Nowacki M."/>
            <person name="Derisi J."/>
            <person name="Roy S.W."/>
            <person name="Marshall W.F."/>
            <person name="Sood P."/>
        </authorList>
    </citation>
    <scope>NUCLEOTIDE SEQUENCE [LARGE SCALE GENOMIC DNA]</scope>
    <source>
        <strain evidence="10">WM001</strain>
    </source>
</reference>
<evidence type="ECO:0000313" key="10">
    <source>
        <dbReference type="EMBL" id="OMJ81719.1"/>
    </source>
</evidence>
<keyword evidence="7" id="KW-0539">Nucleus</keyword>
<dbReference type="Pfam" id="PF25780">
    <property type="entry name" value="TPR_IPO5"/>
    <property type="match status" value="1"/>
</dbReference>
<keyword evidence="4" id="KW-0963">Cytoplasm</keyword>
<sequence length="1088" mass="121861">MEGLSEDFVQGVCTILAKTLSNNNEERNQHEAMYHQLLAEKPELLLLSLIAALKTQSTEIRTLAAVLLKKQVSPSSKTFEKLSPACLMLLKTELLASLNLQSEKKIRELISEDIGLLGVSILTSNGNRGTWTELLPYVNQIISAGGVLRSAGLHILQAMFPYMFEEMMQNSADLLIMFRAALHDEDYVTKLACLTAMTSLISVADTKPCLVFSHLVPDMLRSVDFILEKNTYSGSQAIETLTDLVQSEPKLFKTSFAKCVELTQHIFTKPGQDLGLKNLILEFAVSLAERIPRQIQNNLQLGTGLLKMIFEMMIGIDSEVDDSWKVPEEGFNEKDEEEEGGVDIDYAKIGRKFVSRLIDSVGDKYLLQPCLVSIHQALSDQNDWRVVYAGLMTLSEVLQYIDDDNKLSEALPIISAHMVSSHCKIRYAAFHVLGQLCEDHGPDFQKKHHDIIAPKLLEGLNDSIPRVVAHACAAITNFIENLGNPLAQHYASVFIPKLMSFLQNPNPSLVIENTCTCLAAIASSTNEGFKDYFLPLLQQLLVVFEKYNHDKYKALLGRLIECVTLMSRAVGKEVFHPYADKVVSLMKFLQESGSSQEELTGYIMNGWQRICELLGEDFAIYSDGIIPILLNLVSKNVEMSTSSNPSHFIDMALSSEKKQKNFSTTETENKELGLQTLITIIEELKTGYAKYVEKTILIAFPLLDFTLNESIRSAAAMLLSSLVSVIKPLDSSKAIVMAKTFIEGIWKAIDDEYTNETLVDELEAIREIISTIEAPFLSVEEVRIIGEKSLKILENSLENRIKIQEDSDDEQDEGFKEYTKKEEDNLHTTISELFGILFKTHKNLCLEIVEFLCTKVFGKLLDPNTRDEDHKFVIFVIDDILEYLGQDLVPDKWNSFGEVLIKFSCDPHDAVRQAAVYGIGIYAENSKSEGFAQWTQTLLVHLEKAITFPVGKSAKTHGHARDNAIASLGKLIKYHSGYLNCEVIVPAWLSLLPLKFDKIEAKNVTELIASLALENPGLLFGNGYQNLRKVVHLLVEVIDTKFVKENSLPKIKETLNRLQNGQVPELANVWAELNDSQRAKVTNLMNSS</sequence>
<evidence type="ECO:0000256" key="3">
    <source>
        <dbReference type="ARBA" id="ARBA00022448"/>
    </source>
</evidence>
<dbReference type="AlphaFoldDB" id="A0A1R2BY86"/>
<dbReference type="GO" id="GO:0006606">
    <property type="term" value="P:protein import into nucleus"/>
    <property type="evidence" value="ECO:0007669"/>
    <property type="project" value="InterPro"/>
</dbReference>
<evidence type="ECO:0000259" key="8">
    <source>
        <dbReference type="Pfam" id="PF25574"/>
    </source>
</evidence>
<dbReference type="OrthoDB" id="543373at2759"/>
<keyword evidence="6" id="KW-0653">Protein transport</keyword>
<name>A0A1R2BY86_9CILI</name>
<dbReference type="InterPro" id="IPR016024">
    <property type="entry name" value="ARM-type_fold"/>
</dbReference>
<keyword evidence="5" id="KW-0677">Repeat</keyword>
<evidence type="ECO:0008006" key="12">
    <source>
        <dbReference type="Google" id="ProtNLM"/>
    </source>
</evidence>
<dbReference type="InterPro" id="IPR011989">
    <property type="entry name" value="ARM-like"/>
</dbReference>
<organism evidence="10 11">
    <name type="scientific">Stentor coeruleus</name>
    <dbReference type="NCBI Taxonomy" id="5963"/>
    <lineage>
        <taxon>Eukaryota</taxon>
        <taxon>Sar</taxon>
        <taxon>Alveolata</taxon>
        <taxon>Ciliophora</taxon>
        <taxon>Postciliodesmatophora</taxon>
        <taxon>Heterotrichea</taxon>
        <taxon>Heterotrichida</taxon>
        <taxon>Stentoridae</taxon>
        <taxon>Stentor</taxon>
    </lineage>
</organism>
<dbReference type="SUPFAM" id="SSF48371">
    <property type="entry name" value="ARM repeat"/>
    <property type="match status" value="2"/>
</dbReference>
<dbReference type="PANTHER" id="PTHR10527">
    <property type="entry name" value="IMPORTIN BETA"/>
    <property type="match status" value="1"/>
</dbReference>
<dbReference type="Gene3D" id="1.25.10.10">
    <property type="entry name" value="Leucine-rich Repeat Variant"/>
    <property type="match status" value="1"/>
</dbReference>
<evidence type="ECO:0000256" key="7">
    <source>
        <dbReference type="ARBA" id="ARBA00023242"/>
    </source>
</evidence>
<dbReference type="InterPro" id="IPR058584">
    <property type="entry name" value="IMB1_TNPO1-like_TPR"/>
</dbReference>
<evidence type="ECO:0000256" key="1">
    <source>
        <dbReference type="ARBA" id="ARBA00004123"/>
    </source>
</evidence>
<evidence type="ECO:0000313" key="11">
    <source>
        <dbReference type="Proteomes" id="UP000187209"/>
    </source>
</evidence>
<comment type="subcellular location">
    <subcellularLocation>
        <location evidence="2">Cytoplasm</location>
    </subcellularLocation>
    <subcellularLocation>
        <location evidence="1">Nucleus</location>
    </subcellularLocation>
</comment>
<accession>A0A1R2BY86</accession>
<evidence type="ECO:0000256" key="6">
    <source>
        <dbReference type="ARBA" id="ARBA00022927"/>
    </source>
</evidence>
<feature type="domain" description="IPO4/5-like TPR repeats" evidence="9">
    <location>
        <begin position="105"/>
        <end position="261"/>
    </location>
</feature>
<dbReference type="InterPro" id="IPR057672">
    <property type="entry name" value="TPR_IPO4/5"/>
</dbReference>
<dbReference type="GO" id="GO:0005737">
    <property type="term" value="C:cytoplasm"/>
    <property type="evidence" value="ECO:0007669"/>
    <property type="project" value="UniProtKB-SubCell"/>
</dbReference>
<comment type="caution">
    <text evidence="10">The sequence shown here is derived from an EMBL/GenBank/DDBJ whole genome shotgun (WGS) entry which is preliminary data.</text>
</comment>
<evidence type="ECO:0000259" key="9">
    <source>
        <dbReference type="Pfam" id="PF25780"/>
    </source>
</evidence>
<keyword evidence="3" id="KW-0813">Transport</keyword>
<dbReference type="InterPro" id="IPR040122">
    <property type="entry name" value="Importin_beta"/>
</dbReference>
<dbReference type="EMBL" id="MPUH01000369">
    <property type="protein sequence ID" value="OMJ81719.1"/>
    <property type="molecule type" value="Genomic_DNA"/>
</dbReference>
<protein>
    <recommendedName>
        <fullName evidence="12">TOG domain-containing protein</fullName>
    </recommendedName>
</protein>
<proteinExistence type="predicted"/>
<feature type="domain" description="Importin subunit beta-1/Transportin-1-like TPR repeats" evidence="8">
    <location>
        <begin position="472"/>
        <end position="636"/>
    </location>
</feature>
<dbReference type="Pfam" id="PF25574">
    <property type="entry name" value="TPR_IMB1"/>
    <property type="match status" value="1"/>
</dbReference>
<evidence type="ECO:0000256" key="4">
    <source>
        <dbReference type="ARBA" id="ARBA00022490"/>
    </source>
</evidence>
<dbReference type="Proteomes" id="UP000187209">
    <property type="component" value="Unassembled WGS sequence"/>
</dbReference>
<gene>
    <name evidence="10" type="ORF">SteCoe_17770</name>
</gene>